<keyword evidence="3" id="KW-0472">Membrane</keyword>
<protein>
    <recommendedName>
        <fullName evidence="3">Type 3 secretion system secretin</fullName>
        <shortName evidence="3">T3SS secretin</shortName>
    </recommendedName>
</protein>
<dbReference type="InterPro" id="IPR004846">
    <property type="entry name" value="T2SS/T3SS_dom"/>
</dbReference>
<evidence type="ECO:0000256" key="3">
    <source>
        <dbReference type="HAMAP-Rule" id="MF_02219"/>
    </source>
</evidence>
<dbReference type="Pfam" id="PF00263">
    <property type="entry name" value="Secretin"/>
    <property type="match status" value="1"/>
</dbReference>
<evidence type="ECO:0000256" key="1">
    <source>
        <dbReference type="ARBA" id="ARBA00004442"/>
    </source>
</evidence>
<dbReference type="RefSeq" id="WP_409931492.1">
    <property type="nucleotide sequence ID" value="NZ_CAKMTQ010000030.1"/>
</dbReference>
<comment type="similarity">
    <text evidence="3">Belongs to the bacterial secretin family. T3SS SctC subfamily.</text>
</comment>
<evidence type="ECO:0000256" key="5">
    <source>
        <dbReference type="SAM" id="MobiDB-lite"/>
    </source>
</evidence>
<dbReference type="InterPro" id="IPR050810">
    <property type="entry name" value="Bact_Secretion_Sys_Channel"/>
</dbReference>
<dbReference type="AlphaFoldDB" id="A0AAU9Q7S3"/>
<dbReference type="InterPro" id="IPR005644">
    <property type="entry name" value="NolW-like"/>
</dbReference>
<keyword evidence="3" id="KW-0811">Translocation</keyword>
<comment type="subunit">
    <text evidence="3">The core secretion machinery of the T3SS is composed of approximately 20 different proteins, including cytoplasmic components, a base, an export apparatus and a needle. This subunit is part of the base, which anchors the injectisome in the bacterial cell envelope. Forms a stable homooligomeric complex.</text>
</comment>
<keyword evidence="3" id="KW-0653">Protein transport</keyword>
<comment type="caution">
    <text evidence="8">The sequence shown here is derived from an EMBL/GenBank/DDBJ whole genome shotgun (WGS) entry which is preliminary data.</text>
</comment>
<evidence type="ECO:0000256" key="4">
    <source>
        <dbReference type="RuleBase" id="RU004004"/>
    </source>
</evidence>
<feature type="domain" description="Type II/III secretion system secretin-like" evidence="6">
    <location>
        <begin position="406"/>
        <end position="563"/>
    </location>
</feature>
<dbReference type="Pfam" id="PF03958">
    <property type="entry name" value="Secretin_N"/>
    <property type="match status" value="1"/>
</dbReference>
<dbReference type="GO" id="GO:0030254">
    <property type="term" value="P:protein secretion by the type III secretion system"/>
    <property type="evidence" value="ECO:0007669"/>
    <property type="project" value="UniProtKB-UniRule"/>
</dbReference>
<keyword evidence="2 3" id="KW-0732">Signal</keyword>
<comment type="subcellular location">
    <subcellularLocation>
        <location evidence="1 3 4">Cell outer membrane</location>
    </subcellularLocation>
</comment>
<comment type="function">
    <text evidence="3">Component of the type III secretion system (T3SS), also called injectisome, which is used to inject bacterial effector proteins into eukaryotic host cells. Forms a ring-shaped multimeric structure with an apparent central pore in the outer membrane.</text>
</comment>
<dbReference type="PANTHER" id="PTHR30332:SF5">
    <property type="entry name" value="SPI-1 TYPE 3 SECRETION SYSTEM SECRETIN"/>
    <property type="match status" value="1"/>
</dbReference>
<dbReference type="Proteomes" id="UP001295420">
    <property type="component" value="Unassembled WGS sequence"/>
</dbReference>
<organism evidence="8 9">
    <name type="scientific">Vibrio owensii</name>
    <dbReference type="NCBI Taxonomy" id="696485"/>
    <lineage>
        <taxon>Bacteria</taxon>
        <taxon>Pseudomonadati</taxon>
        <taxon>Pseudomonadota</taxon>
        <taxon>Gammaproteobacteria</taxon>
        <taxon>Vibrionales</taxon>
        <taxon>Vibrionaceae</taxon>
        <taxon>Vibrio</taxon>
    </lineage>
</organism>
<evidence type="ECO:0000259" key="6">
    <source>
        <dbReference type="Pfam" id="PF00263"/>
    </source>
</evidence>
<dbReference type="GO" id="GO:0015627">
    <property type="term" value="C:type II protein secretion system complex"/>
    <property type="evidence" value="ECO:0007669"/>
    <property type="project" value="TreeGrafter"/>
</dbReference>
<gene>
    <name evidence="3 8" type="primary">sctC</name>
    <name evidence="8" type="ORF">THF1D04_360020</name>
</gene>
<proteinExistence type="inferred from homology"/>
<dbReference type="PANTHER" id="PTHR30332">
    <property type="entry name" value="PROBABLE GENERAL SECRETION PATHWAY PROTEIN D"/>
    <property type="match status" value="1"/>
</dbReference>
<dbReference type="Gene3D" id="3.55.50.30">
    <property type="match status" value="1"/>
</dbReference>
<accession>A0AAU9Q7S3</accession>
<feature type="domain" description="NolW-like" evidence="7">
    <location>
        <begin position="223"/>
        <end position="346"/>
    </location>
</feature>
<keyword evidence="3" id="KW-0998">Cell outer membrane</keyword>
<dbReference type="HAMAP" id="MF_02219">
    <property type="entry name" value="Type_III_secretin"/>
    <property type="match status" value="1"/>
</dbReference>
<dbReference type="PRINTS" id="PR01337">
    <property type="entry name" value="TYPE3OMGPROT"/>
</dbReference>
<dbReference type="GO" id="GO:0030257">
    <property type="term" value="C:type III protein secretion system complex"/>
    <property type="evidence" value="ECO:0007669"/>
    <property type="project" value="UniProtKB-UniRule"/>
</dbReference>
<evidence type="ECO:0000256" key="2">
    <source>
        <dbReference type="ARBA" id="ARBA00022729"/>
    </source>
</evidence>
<feature type="region of interest" description="Disordered" evidence="5">
    <location>
        <begin position="705"/>
        <end position="724"/>
    </location>
</feature>
<evidence type="ECO:0000259" key="7">
    <source>
        <dbReference type="Pfam" id="PF03958"/>
    </source>
</evidence>
<dbReference type="GO" id="GO:0009279">
    <property type="term" value="C:cell outer membrane"/>
    <property type="evidence" value="ECO:0007669"/>
    <property type="project" value="UniProtKB-SubCell"/>
</dbReference>
<dbReference type="Gene3D" id="3.30.1370.120">
    <property type="match status" value="2"/>
</dbReference>
<dbReference type="InterPro" id="IPR003522">
    <property type="entry name" value="T3SS_OM_pore_YscC"/>
</dbReference>
<keyword evidence="3 4" id="KW-0813">Transport</keyword>
<feature type="compositionally biased region" description="Basic and acidic residues" evidence="5">
    <location>
        <begin position="709"/>
        <end position="718"/>
    </location>
</feature>
<dbReference type="InterPro" id="IPR038591">
    <property type="entry name" value="NolW-like_sf"/>
</dbReference>
<reference evidence="8" key="1">
    <citation type="submission" date="2022-01" db="EMBL/GenBank/DDBJ databases">
        <authorList>
            <person name="Lagorce A."/>
        </authorList>
    </citation>
    <scope>NUCLEOTIDE SEQUENCE</scope>
    <source>
        <strain evidence="8">Th15_F1_D04</strain>
    </source>
</reference>
<dbReference type="EMBL" id="CAKMTQ010000030">
    <property type="protein sequence ID" value="CAH1534165.1"/>
    <property type="molecule type" value="Genomic_DNA"/>
</dbReference>
<dbReference type="NCBIfam" id="TIGR02516">
    <property type="entry name" value="type_III_yscC"/>
    <property type="match status" value="1"/>
</dbReference>
<name>A0AAU9Q7S3_9VIBR</name>
<evidence type="ECO:0000313" key="9">
    <source>
        <dbReference type="Proteomes" id="UP001295420"/>
    </source>
</evidence>
<evidence type="ECO:0000313" key="8">
    <source>
        <dbReference type="EMBL" id="CAH1534165.1"/>
    </source>
</evidence>
<sequence length="724" mass="81580">MVAKKTDELRFKSNLIFFRYLHRFHFRAHMSRIIVSRMIRTSRALLAVLLVLLTCLGALKVQGKTLGEFGQSPYSYKADNVFIGKVLKDFARSFGVKLVIDAKLTGKVNSRIRTNSAAAFLNRLGLEYGFNWFLYSNTLYIIESQDHQVYRLDVAESSTHDLKLALENIGLLDSRFGWGELPDEGIVLVSGPKRYVDLVKKFSRPSLRAMNKKKKSKKQNEVMVFPLKYASVADREVRYRDKHFVIPGVTSLIRELLSQDHNPALHEIEHLYNLNRERIVRQANSIEGGDQLTIPSDMMGESRPLDTVTVNNVSADVRSNSVLIYDDLTRRGMYQRLIEKLDKPSRMVEIDAIILDIEREQLSQIGVNWGYRNNDFSLGSMMPPGGMQTATLFIQDKGRFYAELEALEMKGRATVLANPSVLTMANQPAVIDSSETAFIQTEGERVVDVREVTAGTGLQVVPRILTGEGKTTIQLNVDIEDGNIFEQEDKDTPSVNRSTISTQALVTPEQSLVFGGFNVSESTRSTSKVPVLGDIPLLGSLFRVKKEAQTKRVRLFILTPRILDSSMTQDVKDYVQFDEDRDVIANAQEEIKRRRHGKQEALRVDVGDALRSLIQGYIPNGFEKGKLGEIDCRKDVILAKFAKNDQYIGPEFNIIAGTIYNPSSERQRYDEKNCAIQGVLAVSAWPSTLLKPGEKAEIFVVTKPTETNEEQKAPESKVKKTKGK</sequence>